<comment type="caution">
    <text evidence="5">The sequence shown here is derived from an EMBL/GenBank/DDBJ whole genome shotgun (WGS) entry which is preliminary data.</text>
</comment>
<proteinExistence type="inferred from homology"/>
<evidence type="ECO:0000313" key="5">
    <source>
        <dbReference type="EMBL" id="ONM46436.1"/>
    </source>
</evidence>
<keyword evidence="2 3" id="KW-0732">Signal</keyword>
<name>A0A1V2TA92_9NOCA</name>
<dbReference type="EMBL" id="MUMY01000025">
    <property type="protein sequence ID" value="ONM46436.1"/>
    <property type="molecule type" value="Genomic_DNA"/>
</dbReference>
<feature type="signal peptide" evidence="3">
    <location>
        <begin position="1"/>
        <end position="32"/>
    </location>
</feature>
<sequence length="438" mass="45867">MSASAGSRRRRARGVLAAAVVGVLLVSGCSGADGGSGVGPGVTSEPCPQAVDESKGCIYLGVLSDLGGGPFEALGRALQDGQRTFWDQVNRSGGIGGKYEVDNTTYVENTSYDPVRHGPAYEKVEPHVLAFAMSLGSSQTQSILPRMDQANVFTGAGTLWSGWQYAQTDRGLVLEIGYSYCTEAIIGLDWLAERYGRPQRIGIVTYSGNYGEDYAAGARKWALANNVAVTADIRTATNREIGNQDLAVQQLLADPPNAVVLATGPGETGEIVGRLVEGGYPGRFLGSLPTWNAALLQTPAGPALAARYATTSPVDGWDGVSAGAGRARAAATGDPANLGFNWGWALSYPLHAALTEAVEEGKLNRAGVRAVIADGLSVDFEGMLGARDYGSLTSNPHSHRAVVGVPDASAPTGLRTVATDYHGPTQERVRLPEPCIRY</sequence>
<protein>
    <recommendedName>
        <fullName evidence="4">Leucine-binding protein domain-containing protein</fullName>
    </recommendedName>
</protein>
<dbReference type="AlphaFoldDB" id="A0A1V2TA92"/>
<gene>
    <name evidence="5" type="ORF">B0T46_23260</name>
</gene>
<dbReference type="PANTHER" id="PTHR47235">
    <property type="entry name" value="BLR6548 PROTEIN"/>
    <property type="match status" value="1"/>
</dbReference>
<evidence type="ECO:0000256" key="1">
    <source>
        <dbReference type="ARBA" id="ARBA00010062"/>
    </source>
</evidence>
<feature type="chain" id="PRO_5012007922" description="Leucine-binding protein domain-containing protein" evidence="3">
    <location>
        <begin position="33"/>
        <end position="438"/>
    </location>
</feature>
<dbReference type="Pfam" id="PF13458">
    <property type="entry name" value="Peripla_BP_6"/>
    <property type="match status" value="1"/>
</dbReference>
<dbReference type="InterPro" id="IPR028082">
    <property type="entry name" value="Peripla_BP_I"/>
</dbReference>
<accession>A0A1V2TA92</accession>
<reference evidence="5 6" key="1">
    <citation type="journal article" date="2016" name="Antonie Van Leeuwenhoek">
        <title>Nocardia donostiensis sp. nov., isolated from human respiratory specimens.</title>
        <authorList>
            <person name="Ercibengoa M."/>
            <person name="Bell M."/>
            <person name="Marimon J.M."/>
            <person name="Humrighouse B."/>
            <person name="Klenk H.P."/>
            <person name="Potter G."/>
            <person name="Perez-Trallero E."/>
        </authorList>
    </citation>
    <scope>NUCLEOTIDE SEQUENCE [LARGE SCALE GENOMIC DNA]</scope>
    <source>
        <strain evidence="5 6">X1655</strain>
    </source>
</reference>
<dbReference type="Proteomes" id="UP000188836">
    <property type="component" value="Unassembled WGS sequence"/>
</dbReference>
<dbReference type="RefSeq" id="WP_077120995.1">
    <property type="nucleotide sequence ID" value="NZ_LOKT01000003.1"/>
</dbReference>
<organism evidence="5 6">
    <name type="scientific">Nocardia donostiensis</name>
    <dbReference type="NCBI Taxonomy" id="1538463"/>
    <lineage>
        <taxon>Bacteria</taxon>
        <taxon>Bacillati</taxon>
        <taxon>Actinomycetota</taxon>
        <taxon>Actinomycetes</taxon>
        <taxon>Mycobacteriales</taxon>
        <taxon>Nocardiaceae</taxon>
        <taxon>Nocardia</taxon>
    </lineage>
</organism>
<dbReference type="PANTHER" id="PTHR47235:SF1">
    <property type="entry name" value="BLR6548 PROTEIN"/>
    <property type="match status" value="1"/>
</dbReference>
<evidence type="ECO:0000313" key="6">
    <source>
        <dbReference type="Proteomes" id="UP000188836"/>
    </source>
</evidence>
<comment type="similarity">
    <text evidence="1">Belongs to the leucine-binding protein family.</text>
</comment>
<evidence type="ECO:0000259" key="4">
    <source>
        <dbReference type="Pfam" id="PF13458"/>
    </source>
</evidence>
<keyword evidence="6" id="KW-1185">Reference proteome</keyword>
<dbReference type="SUPFAM" id="SSF53822">
    <property type="entry name" value="Periplasmic binding protein-like I"/>
    <property type="match status" value="1"/>
</dbReference>
<dbReference type="STRING" id="1538463.B0T36_05860"/>
<dbReference type="Gene3D" id="3.40.50.2300">
    <property type="match status" value="2"/>
</dbReference>
<evidence type="ECO:0000256" key="3">
    <source>
        <dbReference type="SAM" id="SignalP"/>
    </source>
</evidence>
<evidence type="ECO:0000256" key="2">
    <source>
        <dbReference type="ARBA" id="ARBA00022729"/>
    </source>
</evidence>
<feature type="domain" description="Leucine-binding protein" evidence="4">
    <location>
        <begin position="58"/>
        <end position="389"/>
    </location>
</feature>
<dbReference type="OrthoDB" id="4501457at2"/>
<dbReference type="InterPro" id="IPR028081">
    <property type="entry name" value="Leu-bd"/>
</dbReference>